<evidence type="ECO:0000313" key="2">
    <source>
        <dbReference type="Proteomes" id="UP000447434"/>
    </source>
</evidence>
<dbReference type="EMBL" id="WOCE01000001">
    <property type="protein sequence ID" value="KAE9620821.1"/>
    <property type="molecule type" value="Genomic_DNA"/>
</dbReference>
<comment type="caution">
    <text evidence="1">The sequence shown here is derived from an EMBL/GenBank/DDBJ whole genome shotgun (WGS) entry which is preliminary data.</text>
</comment>
<proteinExistence type="predicted"/>
<keyword evidence="2" id="KW-1185">Reference proteome</keyword>
<gene>
    <name evidence="1" type="ORF">Lalb_Chr01g0007111</name>
</gene>
<organism evidence="1 2">
    <name type="scientific">Lupinus albus</name>
    <name type="common">White lupine</name>
    <name type="synonym">Lupinus termis</name>
    <dbReference type="NCBI Taxonomy" id="3870"/>
    <lineage>
        <taxon>Eukaryota</taxon>
        <taxon>Viridiplantae</taxon>
        <taxon>Streptophyta</taxon>
        <taxon>Embryophyta</taxon>
        <taxon>Tracheophyta</taxon>
        <taxon>Spermatophyta</taxon>
        <taxon>Magnoliopsida</taxon>
        <taxon>eudicotyledons</taxon>
        <taxon>Gunneridae</taxon>
        <taxon>Pentapetalae</taxon>
        <taxon>rosids</taxon>
        <taxon>fabids</taxon>
        <taxon>Fabales</taxon>
        <taxon>Fabaceae</taxon>
        <taxon>Papilionoideae</taxon>
        <taxon>50 kb inversion clade</taxon>
        <taxon>genistoids sensu lato</taxon>
        <taxon>core genistoids</taxon>
        <taxon>Genisteae</taxon>
        <taxon>Lupinus</taxon>
    </lineage>
</organism>
<sequence>MYKKVLCQAHPNSCGRFEIQKPKKWTNLPLQKLSVLFFGATRCFSHGIVQHHKPTNLTAIS</sequence>
<dbReference type="Proteomes" id="UP000447434">
    <property type="component" value="Chromosome 1"/>
</dbReference>
<dbReference type="AlphaFoldDB" id="A0A6A4R495"/>
<reference evidence="2" key="1">
    <citation type="journal article" date="2020" name="Nat. Commun.">
        <title>Genome sequence of the cluster root forming white lupin.</title>
        <authorList>
            <person name="Hufnagel B."/>
            <person name="Marques A."/>
            <person name="Soriano A."/>
            <person name="Marques L."/>
            <person name="Divol F."/>
            <person name="Doumas P."/>
            <person name="Sallet E."/>
            <person name="Mancinotti D."/>
            <person name="Carrere S."/>
            <person name="Marande W."/>
            <person name="Arribat S."/>
            <person name="Keller J."/>
            <person name="Huneau C."/>
            <person name="Blein T."/>
            <person name="Aime D."/>
            <person name="Laguerre M."/>
            <person name="Taylor J."/>
            <person name="Schubert V."/>
            <person name="Nelson M."/>
            <person name="Geu-Flores F."/>
            <person name="Crespi M."/>
            <person name="Gallardo-Guerrero K."/>
            <person name="Delaux P.-M."/>
            <person name="Salse J."/>
            <person name="Berges H."/>
            <person name="Guyot R."/>
            <person name="Gouzy J."/>
            <person name="Peret B."/>
        </authorList>
    </citation>
    <scope>NUCLEOTIDE SEQUENCE [LARGE SCALE GENOMIC DNA]</scope>
    <source>
        <strain evidence="2">cv. Amiga</strain>
    </source>
</reference>
<protein>
    <submittedName>
        <fullName evidence="1">Uncharacterized protein</fullName>
    </submittedName>
</protein>
<accession>A0A6A4R495</accession>
<evidence type="ECO:0000313" key="1">
    <source>
        <dbReference type="EMBL" id="KAE9620821.1"/>
    </source>
</evidence>
<name>A0A6A4R495_LUPAL</name>